<feature type="chain" id="PRO_5014953349" evidence="1">
    <location>
        <begin position="28"/>
        <end position="133"/>
    </location>
</feature>
<organism evidence="2 3">
    <name type="scientific">Candidatus Thiodictyon syntrophicum</name>
    <dbReference type="NCBI Taxonomy" id="1166950"/>
    <lineage>
        <taxon>Bacteria</taxon>
        <taxon>Pseudomonadati</taxon>
        <taxon>Pseudomonadota</taxon>
        <taxon>Gammaproteobacteria</taxon>
        <taxon>Chromatiales</taxon>
        <taxon>Chromatiaceae</taxon>
        <taxon>Thiodictyon</taxon>
    </lineage>
</organism>
<proteinExistence type="predicted"/>
<dbReference type="Proteomes" id="UP000232638">
    <property type="component" value="Chromosome"/>
</dbReference>
<evidence type="ECO:0000256" key="1">
    <source>
        <dbReference type="SAM" id="SignalP"/>
    </source>
</evidence>
<keyword evidence="1" id="KW-0732">Signal</keyword>
<sequence length="133" mass="14109">MLSSRLSRASLLVAGLMLCASAWQAQAFETVIQVSPSALNIGSAGNVVTVHTEVPYGDVEVHSVYLNGVLIASSKADDRGNFVAKFDIDAIKTLNGLIIGGDNKLTLTGLTTYGEAFSGTDWVRVINILPRSR</sequence>
<dbReference type="OrthoDB" id="5771640at2"/>
<reference evidence="2 3" key="1">
    <citation type="submission" date="2017-03" db="EMBL/GenBank/DDBJ databases">
        <title>Complete genome sequence of Candidatus 'Thiodictyon syntrophicum' sp. nov. strain Cad16T, a photolithoautotroph purple sulfur bacterium isolated from an alpine meromictic lake.</title>
        <authorList>
            <person name="Luedin S.M."/>
            <person name="Pothier J.F."/>
            <person name="Danza F."/>
            <person name="Storelli N."/>
            <person name="Wittwer M."/>
            <person name="Tonolla M."/>
        </authorList>
    </citation>
    <scope>NUCLEOTIDE SEQUENCE [LARGE SCALE GENOMIC DNA]</scope>
    <source>
        <strain evidence="2 3">Cad16T</strain>
    </source>
</reference>
<name>A0A2K8UI80_9GAMM</name>
<evidence type="ECO:0000313" key="3">
    <source>
        <dbReference type="Proteomes" id="UP000232638"/>
    </source>
</evidence>
<gene>
    <name evidence="2" type="ORF">THSYN_18790</name>
</gene>
<evidence type="ECO:0000313" key="2">
    <source>
        <dbReference type="EMBL" id="AUB84841.1"/>
    </source>
</evidence>
<accession>A0A2K8UI80</accession>
<dbReference type="AlphaFoldDB" id="A0A2K8UI80"/>
<dbReference type="EMBL" id="CP020370">
    <property type="protein sequence ID" value="AUB84841.1"/>
    <property type="molecule type" value="Genomic_DNA"/>
</dbReference>
<feature type="signal peptide" evidence="1">
    <location>
        <begin position="1"/>
        <end position="27"/>
    </location>
</feature>
<dbReference type="KEGG" id="tsy:THSYN_18790"/>
<keyword evidence="3" id="KW-1185">Reference proteome</keyword>
<protein>
    <submittedName>
        <fullName evidence="2">Uncharacterized protein</fullName>
    </submittedName>
</protein>